<accession>A0A433N3K9</accession>
<evidence type="ECO:0000256" key="1">
    <source>
        <dbReference type="ARBA" id="ARBA00004571"/>
    </source>
</evidence>
<evidence type="ECO:0000256" key="10">
    <source>
        <dbReference type="ARBA" id="ARBA00023136"/>
    </source>
</evidence>
<evidence type="ECO:0000256" key="6">
    <source>
        <dbReference type="ARBA" id="ARBA00022729"/>
    </source>
</evidence>
<evidence type="ECO:0000256" key="12">
    <source>
        <dbReference type="PROSITE-ProRule" id="PRU01360"/>
    </source>
</evidence>
<dbReference type="EMBL" id="RSCJ01000023">
    <property type="protein sequence ID" value="RUR75791.1"/>
    <property type="molecule type" value="Genomic_DNA"/>
</dbReference>
<comment type="subcellular location">
    <subcellularLocation>
        <location evidence="1 12">Cell outer membrane</location>
        <topology evidence="1 12">Multi-pass membrane protein</topology>
    </subcellularLocation>
</comment>
<sequence>MGIVYQPIQPISLYASYSRSFAPSIGRLIDGEQFQPERGTQYEVGVKADINNRLSATLAFYDLTRSNVTTDDLSNPGFSIQTGEQNSRGIELNFGGEILPGWNVIAGYAYTDARITEDNTFEPGNRLYNVPKHSFNLWTSYELQEGDLRGLGFGLGFFYVGDRQGDLENSFTLPSYFRTDAAIFYNRGQFRASLNFRNLFDVDYFESAYDRLNVFPAEPFTVQGTLSWRF</sequence>
<dbReference type="PROSITE" id="PS52016">
    <property type="entry name" value="TONB_DEPENDENT_REC_3"/>
    <property type="match status" value="1"/>
</dbReference>
<dbReference type="Pfam" id="PF00593">
    <property type="entry name" value="TonB_dep_Rec_b-barrel"/>
    <property type="match status" value="1"/>
</dbReference>
<comment type="similarity">
    <text evidence="12">Belongs to the TonB-dependent receptor family.</text>
</comment>
<keyword evidence="8" id="KW-0406">Ion transport</keyword>
<feature type="domain" description="TonB-dependent receptor-like beta-barrel" evidence="13">
    <location>
        <begin position="2"/>
        <end position="199"/>
    </location>
</feature>
<dbReference type="GO" id="GO:0009279">
    <property type="term" value="C:cell outer membrane"/>
    <property type="evidence" value="ECO:0007669"/>
    <property type="project" value="UniProtKB-SubCell"/>
</dbReference>
<reference evidence="14 15" key="1">
    <citation type="journal article" date="2019" name="Genome Biol. Evol.">
        <title>Day and night: Metabolic profiles and evolutionary relationships of six axenic non-marine cyanobacteria.</title>
        <authorList>
            <person name="Will S.E."/>
            <person name="Henke P."/>
            <person name="Boedeker C."/>
            <person name="Huang S."/>
            <person name="Brinkmann H."/>
            <person name="Rohde M."/>
            <person name="Jarek M."/>
            <person name="Friedl T."/>
            <person name="Seufert S."/>
            <person name="Schumacher M."/>
            <person name="Overmann J."/>
            <person name="Neumann-Schaal M."/>
            <person name="Petersen J."/>
        </authorList>
    </citation>
    <scope>NUCLEOTIDE SEQUENCE [LARGE SCALE GENOMIC DNA]</scope>
    <source>
        <strain evidence="14 15">PCC 6912</strain>
    </source>
</reference>
<dbReference type="InterPro" id="IPR039426">
    <property type="entry name" value="TonB-dep_rcpt-like"/>
</dbReference>
<evidence type="ECO:0000256" key="11">
    <source>
        <dbReference type="ARBA" id="ARBA00023237"/>
    </source>
</evidence>
<evidence type="ECO:0000256" key="5">
    <source>
        <dbReference type="ARBA" id="ARBA00022692"/>
    </source>
</evidence>
<keyword evidence="5 12" id="KW-0812">Transmembrane</keyword>
<keyword evidence="7" id="KW-0408">Iron</keyword>
<dbReference type="GO" id="GO:0015344">
    <property type="term" value="F:siderophore uptake transmembrane transporter activity"/>
    <property type="evidence" value="ECO:0007669"/>
    <property type="project" value="TreeGrafter"/>
</dbReference>
<evidence type="ECO:0000256" key="8">
    <source>
        <dbReference type="ARBA" id="ARBA00023065"/>
    </source>
</evidence>
<keyword evidence="4" id="KW-0410">Iron transport</keyword>
<organism evidence="14 15">
    <name type="scientific">Chlorogloeopsis fritschii PCC 6912</name>
    <dbReference type="NCBI Taxonomy" id="211165"/>
    <lineage>
        <taxon>Bacteria</taxon>
        <taxon>Bacillati</taxon>
        <taxon>Cyanobacteriota</taxon>
        <taxon>Cyanophyceae</taxon>
        <taxon>Nostocales</taxon>
        <taxon>Chlorogloeopsidaceae</taxon>
        <taxon>Chlorogloeopsis</taxon>
    </lineage>
</organism>
<protein>
    <recommendedName>
        <fullName evidence="13">TonB-dependent receptor-like beta-barrel domain-containing protein</fullName>
    </recommendedName>
</protein>
<dbReference type="InterPro" id="IPR036942">
    <property type="entry name" value="Beta-barrel_TonB_sf"/>
</dbReference>
<dbReference type="InterPro" id="IPR000531">
    <property type="entry name" value="Beta-barrel_TonB"/>
</dbReference>
<keyword evidence="6" id="KW-0732">Signal</keyword>
<evidence type="ECO:0000313" key="14">
    <source>
        <dbReference type="EMBL" id="RUR75791.1"/>
    </source>
</evidence>
<gene>
    <name evidence="14" type="ORF">PCC6912_46880</name>
</gene>
<keyword evidence="2 12" id="KW-0813">Transport</keyword>
<evidence type="ECO:0000256" key="3">
    <source>
        <dbReference type="ARBA" id="ARBA00022452"/>
    </source>
</evidence>
<evidence type="ECO:0000259" key="13">
    <source>
        <dbReference type="Pfam" id="PF00593"/>
    </source>
</evidence>
<dbReference type="PANTHER" id="PTHR32552:SF68">
    <property type="entry name" value="FERRICHROME OUTER MEMBRANE TRANSPORTER_PHAGE RECEPTOR"/>
    <property type="match status" value="1"/>
</dbReference>
<proteinExistence type="inferred from homology"/>
<dbReference type="SUPFAM" id="SSF56935">
    <property type="entry name" value="Porins"/>
    <property type="match status" value="1"/>
</dbReference>
<keyword evidence="9" id="KW-0798">TonB box</keyword>
<dbReference type="AlphaFoldDB" id="A0A433N3K9"/>
<dbReference type="Gene3D" id="2.40.170.20">
    <property type="entry name" value="TonB-dependent receptor, beta-barrel domain"/>
    <property type="match status" value="1"/>
</dbReference>
<name>A0A433N3K9_CHLFR</name>
<dbReference type="PANTHER" id="PTHR32552">
    <property type="entry name" value="FERRICHROME IRON RECEPTOR-RELATED"/>
    <property type="match status" value="1"/>
</dbReference>
<evidence type="ECO:0000256" key="9">
    <source>
        <dbReference type="ARBA" id="ARBA00023077"/>
    </source>
</evidence>
<keyword evidence="11 12" id="KW-0998">Cell outer membrane</keyword>
<evidence type="ECO:0000313" key="15">
    <source>
        <dbReference type="Proteomes" id="UP000268857"/>
    </source>
</evidence>
<keyword evidence="3 12" id="KW-1134">Transmembrane beta strand</keyword>
<keyword evidence="15" id="KW-1185">Reference proteome</keyword>
<dbReference type="Proteomes" id="UP000268857">
    <property type="component" value="Unassembled WGS sequence"/>
</dbReference>
<evidence type="ECO:0000256" key="2">
    <source>
        <dbReference type="ARBA" id="ARBA00022448"/>
    </source>
</evidence>
<comment type="caution">
    <text evidence="14">The sequence shown here is derived from an EMBL/GenBank/DDBJ whole genome shotgun (WGS) entry which is preliminary data.</text>
</comment>
<keyword evidence="10 12" id="KW-0472">Membrane</keyword>
<evidence type="ECO:0000256" key="7">
    <source>
        <dbReference type="ARBA" id="ARBA00023004"/>
    </source>
</evidence>
<dbReference type="STRING" id="211165.GCA_000317285_00362"/>
<evidence type="ECO:0000256" key="4">
    <source>
        <dbReference type="ARBA" id="ARBA00022496"/>
    </source>
</evidence>